<name>A0A6D2KZ52_9BRAS</name>
<sequence length="292" mass="32502">MFLNHWSNYGVQGIQQSYQQNHEPSQDSNNVAVEVNEEKTPFGFDGQLGEPQHEEEAKDVGTAQDYGLESIQWADEEENVLEEESVLEETQEDALALNGKCLSSFFLPSLETKEIVSNCESKNLASHPKACKKKNQSHEENGLDYGNIEEALALDGACLKILFSTTLVKEVQNIKDKQKVKKKESKKPYGYHLTSHAPSSHTMSLHPLRHINGTIEYKVKCKGTSKPFSRVKAILHPKMLEKDHGKLEELLSTILLVNLTKSTSLDSSTHLAISSSTRSSATPSLQLPKDKG</sequence>
<evidence type="ECO:0000256" key="1">
    <source>
        <dbReference type="SAM" id="MobiDB-lite"/>
    </source>
</evidence>
<gene>
    <name evidence="2" type="ORF">MERR_LOCUS46874</name>
</gene>
<reference evidence="2" key="1">
    <citation type="submission" date="2020-01" db="EMBL/GenBank/DDBJ databases">
        <authorList>
            <person name="Mishra B."/>
        </authorList>
    </citation>
    <scope>NUCLEOTIDE SEQUENCE [LARGE SCALE GENOMIC DNA]</scope>
</reference>
<feature type="compositionally biased region" description="Low complexity" evidence="1">
    <location>
        <begin position="270"/>
        <end position="285"/>
    </location>
</feature>
<dbReference type="EMBL" id="CACVBM020001784">
    <property type="protein sequence ID" value="CAA7059638.1"/>
    <property type="molecule type" value="Genomic_DNA"/>
</dbReference>
<feature type="region of interest" description="Disordered" evidence="1">
    <location>
        <begin position="270"/>
        <end position="292"/>
    </location>
</feature>
<protein>
    <submittedName>
        <fullName evidence="2">Uncharacterized protein</fullName>
    </submittedName>
</protein>
<keyword evidence="3" id="KW-1185">Reference proteome</keyword>
<comment type="caution">
    <text evidence="2">The sequence shown here is derived from an EMBL/GenBank/DDBJ whole genome shotgun (WGS) entry which is preliminary data.</text>
</comment>
<dbReference type="Proteomes" id="UP000467841">
    <property type="component" value="Unassembled WGS sequence"/>
</dbReference>
<evidence type="ECO:0000313" key="2">
    <source>
        <dbReference type="EMBL" id="CAA7059638.1"/>
    </source>
</evidence>
<accession>A0A6D2KZ52</accession>
<feature type="region of interest" description="Disordered" evidence="1">
    <location>
        <begin position="178"/>
        <end position="205"/>
    </location>
</feature>
<dbReference type="OrthoDB" id="10557403at2759"/>
<evidence type="ECO:0000313" key="3">
    <source>
        <dbReference type="Proteomes" id="UP000467841"/>
    </source>
</evidence>
<organism evidence="2 3">
    <name type="scientific">Microthlaspi erraticum</name>
    <dbReference type="NCBI Taxonomy" id="1685480"/>
    <lineage>
        <taxon>Eukaryota</taxon>
        <taxon>Viridiplantae</taxon>
        <taxon>Streptophyta</taxon>
        <taxon>Embryophyta</taxon>
        <taxon>Tracheophyta</taxon>
        <taxon>Spermatophyta</taxon>
        <taxon>Magnoliopsida</taxon>
        <taxon>eudicotyledons</taxon>
        <taxon>Gunneridae</taxon>
        <taxon>Pentapetalae</taxon>
        <taxon>rosids</taxon>
        <taxon>malvids</taxon>
        <taxon>Brassicales</taxon>
        <taxon>Brassicaceae</taxon>
        <taxon>Coluteocarpeae</taxon>
        <taxon>Microthlaspi</taxon>
    </lineage>
</organism>
<proteinExistence type="predicted"/>
<dbReference type="AlphaFoldDB" id="A0A6D2KZ52"/>